<protein>
    <submittedName>
        <fullName evidence="1">Uncharacterized protein</fullName>
    </submittedName>
</protein>
<evidence type="ECO:0000313" key="1">
    <source>
        <dbReference type="EMBL" id="GMN40352.1"/>
    </source>
</evidence>
<evidence type="ECO:0000313" key="2">
    <source>
        <dbReference type="Proteomes" id="UP001187192"/>
    </source>
</evidence>
<reference evidence="1" key="1">
    <citation type="submission" date="2023-07" db="EMBL/GenBank/DDBJ databases">
        <title>draft genome sequence of fig (Ficus carica).</title>
        <authorList>
            <person name="Takahashi T."/>
            <person name="Nishimura K."/>
        </authorList>
    </citation>
    <scope>NUCLEOTIDE SEQUENCE</scope>
</reference>
<gene>
    <name evidence="1" type="ORF">TIFTF001_009578</name>
</gene>
<keyword evidence="2" id="KW-1185">Reference proteome</keyword>
<dbReference type="Proteomes" id="UP001187192">
    <property type="component" value="Unassembled WGS sequence"/>
</dbReference>
<comment type="caution">
    <text evidence="1">The sequence shown here is derived from an EMBL/GenBank/DDBJ whole genome shotgun (WGS) entry which is preliminary data.</text>
</comment>
<proteinExistence type="predicted"/>
<dbReference type="AlphaFoldDB" id="A0AA87ZU14"/>
<accession>A0AA87ZU14</accession>
<organism evidence="1 2">
    <name type="scientific">Ficus carica</name>
    <name type="common">Common fig</name>
    <dbReference type="NCBI Taxonomy" id="3494"/>
    <lineage>
        <taxon>Eukaryota</taxon>
        <taxon>Viridiplantae</taxon>
        <taxon>Streptophyta</taxon>
        <taxon>Embryophyta</taxon>
        <taxon>Tracheophyta</taxon>
        <taxon>Spermatophyta</taxon>
        <taxon>Magnoliopsida</taxon>
        <taxon>eudicotyledons</taxon>
        <taxon>Gunneridae</taxon>
        <taxon>Pentapetalae</taxon>
        <taxon>rosids</taxon>
        <taxon>fabids</taxon>
        <taxon>Rosales</taxon>
        <taxon>Moraceae</taxon>
        <taxon>Ficeae</taxon>
        <taxon>Ficus</taxon>
    </lineage>
</organism>
<sequence>MATGRLVAGSLNRNESRWYALLAEYGIVKILNLEEGGAFTFSSADDILRGWTKIEDQRPKQHIGKRK</sequence>
<dbReference type="EMBL" id="BTGU01000011">
    <property type="protein sequence ID" value="GMN40352.1"/>
    <property type="molecule type" value="Genomic_DNA"/>
</dbReference>
<name>A0AA87ZU14_FICCA</name>